<evidence type="ECO:0000256" key="1">
    <source>
        <dbReference type="ARBA" id="ARBA00004604"/>
    </source>
</evidence>
<dbReference type="InterPro" id="IPR045161">
    <property type="entry name" value="Utp18"/>
</dbReference>
<keyword evidence="10" id="KW-1185">Reference proteome</keyword>
<dbReference type="OrthoDB" id="1935146at2759"/>
<accession>A0A8J5QSC4</accession>
<keyword evidence="2" id="KW-0698">rRNA processing</keyword>
<evidence type="ECO:0000256" key="3">
    <source>
        <dbReference type="ARBA" id="ARBA00022574"/>
    </source>
</evidence>
<dbReference type="PANTHER" id="PTHR18359">
    <property type="entry name" value="WD-REPEAT PROTEIN-RELATED"/>
    <property type="match status" value="1"/>
</dbReference>
<keyword evidence="5" id="KW-0539">Nucleus</keyword>
<dbReference type="Pfam" id="PF12894">
    <property type="entry name" value="ANAPC4_WD40"/>
    <property type="match status" value="1"/>
</dbReference>
<organism evidence="9 10">
    <name type="scientific">Cotesia typhae</name>
    <dbReference type="NCBI Taxonomy" id="2053667"/>
    <lineage>
        <taxon>Eukaryota</taxon>
        <taxon>Metazoa</taxon>
        <taxon>Ecdysozoa</taxon>
        <taxon>Arthropoda</taxon>
        <taxon>Hexapoda</taxon>
        <taxon>Insecta</taxon>
        <taxon>Pterygota</taxon>
        <taxon>Neoptera</taxon>
        <taxon>Endopterygota</taxon>
        <taxon>Hymenoptera</taxon>
        <taxon>Apocrita</taxon>
        <taxon>Ichneumonoidea</taxon>
        <taxon>Braconidae</taxon>
        <taxon>Microgastrinae</taxon>
        <taxon>Cotesia</taxon>
    </lineage>
</organism>
<dbReference type="GO" id="GO:0006364">
    <property type="term" value="P:rRNA processing"/>
    <property type="evidence" value="ECO:0007669"/>
    <property type="project" value="UniProtKB-KW"/>
</dbReference>
<evidence type="ECO:0000256" key="7">
    <source>
        <dbReference type="SAM" id="MobiDB-lite"/>
    </source>
</evidence>
<dbReference type="GO" id="GO:0032040">
    <property type="term" value="C:small-subunit processome"/>
    <property type="evidence" value="ECO:0007669"/>
    <property type="project" value="TreeGrafter"/>
</dbReference>
<evidence type="ECO:0000313" key="9">
    <source>
        <dbReference type="EMBL" id="KAG8037481.1"/>
    </source>
</evidence>
<comment type="subcellular location">
    <subcellularLocation>
        <location evidence="1">Nucleus</location>
        <location evidence="1">Nucleolus</location>
    </subcellularLocation>
</comment>
<evidence type="ECO:0000256" key="2">
    <source>
        <dbReference type="ARBA" id="ARBA00022552"/>
    </source>
</evidence>
<evidence type="ECO:0000256" key="6">
    <source>
        <dbReference type="PROSITE-ProRule" id="PRU00221"/>
    </source>
</evidence>
<dbReference type="Pfam" id="PF00400">
    <property type="entry name" value="WD40"/>
    <property type="match status" value="1"/>
</dbReference>
<evidence type="ECO:0000259" key="8">
    <source>
        <dbReference type="Pfam" id="PF12894"/>
    </source>
</evidence>
<sequence length="397" mass="44613">MPPRKSKRQKLQYDPEVEARPEKTYNELLENKFKSLVGTPKWAKIEREKAEDSDESDEELLQHSNRLKVGKDKKLPRGIIEIKALTDINTETHNEGPIITSLQFHPTSTVALVAGLSGVLSIFKVDGQDNNKLHSLQFERFKINAAKFLRDGSEIIAGSRRNYCQLYDLMSGKICKIPLPNGMTKMTKFEVSPDGKYIAVLGKMGEIFLLSAYSKELIHTFMMNNKCVAATFTPDSKNLITSGETEEIYVWDLNSRLCVHRAIDDGCISSTSIAISPSGQFLATGSKQGVVNIYETNEILRERIPKPSKIVKNLDTAITSVKFNSTCEILSMASEHKENAFRMVHLPSFNVFSNFPTQRSTIYNALAIDFSPNSGFLGVSNNKNCAHLYRLKHYGNY</sequence>
<keyword evidence="4" id="KW-0677">Repeat</keyword>
<dbReference type="AlphaFoldDB" id="A0A8J5QSC4"/>
<reference evidence="9" key="2">
    <citation type="submission" date="2021-04" db="EMBL/GenBank/DDBJ databases">
        <title>Genome-wide patterns of bracovirus chromosomal integration into multiple host tissues during parasitism.</title>
        <authorList>
            <person name="Chebbi M.A.C."/>
        </authorList>
    </citation>
    <scope>NUCLEOTIDE SEQUENCE</scope>
    <source>
        <tissue evidence="9">Whole body</tissue>
    </source>
</reference>
<gene>
    <name evidence="9" type="ORF">G9C98_005691</name>
</gene>
<dbReference type="GO" id="GO:0034388">
    <property type="term" value="C:Pwp2p-containing subcomplex of 90S preribosome"/>
    <property type="evidence" value="ECO:0007669"/>
    <property type="project" value="TreeGrafter"/>
</dbReference>
<feature type="compositionally biased region" description="Basic residues" evidence="7">
    <location>
        <begin position="1"/>
        <end position="10"/>
    </location>
</feature>
<keyword evidence="3 6" id="KW-0853">WD repeat</keyword>
<proteinExistence type="predicted"/>
<feature type="region of interest" description="Disordered" evidence="7">
    <location>
        <begin position="1"/>
        <end position="22"/>
    </location>
</feature>
<feature type="repeat" description="WD" evidence="6">
    <location>
        <begin position="232"/>
        <end position="261"/>
    </location>
</feature>
<dbReference type="PROSITE" id="PS50082">
    <property type="entry name" value="WD_REPEATS_2"/>
    <property type="match status" value="1"/>
</dbReference>
<dbReference type="InterPro" id="IPR001680">
    <property type="entry name" value="WD40_rpt"/>
</dbReference>
<comment type="caution">
    <text evidence="9">The sequence shown here is derived from an EMBL/GenBank/DDBJ whole genome shotgun (WGS) entry which is preliminary data.</text>
</comment>
<feature type="compositionally biased region" description="Basic and acidic residues" evidence="7">
    <location>
        <begin position="11"/>
        <end position="22"/>
    </location>
</feature>
<dbReference type="Proteomes" id="UP000729913">
    <property type="component" value="Unassembled WGS sequence"/>
</dbReference>
<evidence type="ECO:0000256" key="4">
    <source>
        <dbReference type="ARBA" id="ARBA00022737"/>
    </source>
</evidence>
<dbReference type="PANTHER" id="PTHR18359:SF0">
    <property type="entry name" value="U3 SMALL NUCLEOLAR RNA-ASSOCIATED PROTEIN 18 HOMOLOG"/>
    <property type="match status" value="1"/>
</dbReference>
<protein>
    <recommendedName>
        <fullName evidence="8">Anaphase-promoting complex subunit 4-like WD40 domain-containing protein</fullName>
    </recommendedName>
</protein>
<name>A0A8J5QSC4_9HYME</name>
<dbReference type="InterPro" id="IPR024977">
    <property type="entry name" value="Apc4-like_WD40_dom"/>
</dbReference>
<evidence type="ECO:0000256" key="5">
    <source>
        <dbReference type="ARBA" id="ARBA00023242"/>
    </source>
</evidence>
<dbReference type="SMART" id="SM00320">
    <property type="entry name" value="WD40"/>
    <property type="match status" value="5"/>
</dbReference>
<reference evidence="9" key="1">
    <citation type="submission" date="2020-03" db="EMBL/GenBank/DDBJ databases">
        <authorList>
            <person name="Chebbi M.A."/>
            <person name="Drezen J.M."/>
        </authorList>
    </citation>
    <scope>NUCLEOTIDE SEQUENCE</scope>
    <source>
        <tissue evidence="9">Whole body</tissue>
    </source>
</reference>
<dbReference type="EMBL" id="JAAOIC020000047">
    <property type="protein sequence ID" value="KAG8037481.1"/>
    <property type="molecule type" value="Genomic_DNA"/>
</dbReference>
<evidence type="ECO:0000313" key="10">
    <source>
        <dbReference type="Proteomes" id="UP000729913"/>
    </source>
</evidence>
<feature type="domain" description="Anaphase-promoting complex subunit 4-like WD40" evidence="8">
    <location>
        <begin position="171"/>
        <end position="226"/>
    </location>
</feature>